<protein>
    <submittedName>
        <fullName evidence="2">GNAT family N-acetyltransferase</fullName>
    </submittedName>
</protein>
<accession>A0ABT4YW12</accession>
<dbReference type="RefSeq" id="WP_272140933.1">
    <property type="nucleotide sequence ID" value="NZ_JAQLOI010000003.1"/>
</dbReference>
<dbReference type="SUPFAM" id="SSF55729">
    <property type="entry name" value="Acyl-CoA N-acyltransferases (Nat)"/>
    <property type="match status" value="1"/>
</dbReference>
<dbReference type="CDD" id="cd04301">
    <property type="entry name" value="NAT_SF"/>
    <property type="match status" value="1"/>
</dbReference>
<feature type="domain" description="N-acetyltransferase" evidence="1">
    <location>
        <begin position="9"/>
        <end position="143"/>
    </location>
</feature>
<dbReference type="InterPro" id="IPR016181">
    <property type="entry name" value="Acyl_CoA_acyltransferase"/>
</dbReference>
<dbReference type="EMBL" id="JAQLOI010000003">
    <property type="protein sequence ID" value="MDB1125765.1"/>
    <property type="molecule type" value="Genomic_DNA"/>
</dbReference>
<keyword evidence="3" id="KW-1185">Reference proteome</keyword>
<evidence type="ECO:0000313" key="3">
    <source>
        <dbReference type="Proteomes" id="UP001210678"/>
    </source>
</evidence>
<name>A0ABT4YW12_9VIBR</name>
<comment type="caution">
    <text evidence="2">The sequence shown here is derived from an EMBL/GenBank/DDBJ whole genome shotgun (WGS) entry which is preliminary data.</text>
</comment>
<proteinExistence type="predicted"/>
<reference evidence="2 3" key="1">
    <citation type="submission" date="2023-01" db="EMBL/GenBank/DDBJ databases">
        <title>Vibrio sp. KJ40-1 sp.nov, isolated from marine algae.</title>
        <authorList>
            <person name="Butt M."/>
            <person name="Kim J.M.J."/>
            <person name="Jeon C.O.C."/>
        </authorList>
    </citation>
    <scope>NUCLEOTIDE SEQUENCE [LARGE SCALE GENOMIC DNA]</scope>
    <source>
        <strain evidence="2 3">KJ40-1</strain>
    </source>
</reference>
<dbReference type="PROSITE" id="PS51186">
    <property type="entry name" value="GNAT"/>
    <property type="match status" value="1"/>
</dbReference>
<evidence type="ECO:0000313" key="2">
    <source>
        <dbReference type="EMBL" id="MDB1125765.1"/>
    </source>
</evidence>
<dbReference type="InterPro" id="IPR000182">
    <property type="entry name" value="GNAT_dom"/>
</dbReference>
<dbReference type="Proteomes" id="UP001210678">
    <property type="component" value="Unassembled WGS sequence"/>
</dbReference>
<gene>
    <name evidence="2" type="ORF">PGX00_19715</name>
</gene>
<dbReference type="Pfam" id="PF00583">
    <property type="entry name" value="Acetyltransf_1"/>
    <property type="match status" value="1"/>
</dbReference>
<sequence>MEKAELIKCTSDPLFIDELERLFQAKWSDFRFKDTYSDGVDLPLVIVAVVGSKVVGGLAYSRFKEPHQSSEVIWINAVYVREEWRGKGIASKLIRCGVRQVPHQIQDQLYVYTNVAPLYISLGWSVVDIESEPNHNVMSISLKPESHV</sequence>
<dbReference type="Gene3D" id="3.40.630.30">
    <property type="match status" value="1"/>
</dbReference>
<organism evidence="2 3">
    <name type="scientific">Vibrio algarum</name>
    <dbReference type="NCBI Taxonomy" id="3020714"/>
    <lineage>
        <taxon>Bacteria</taxon>
        <taxon>Pseudomonadati</taxon>
        <taxon>Pseudomonadota</taxon>
        <taxon>Gammaproteobacteria</taxon>
        <taxon>Vibrionales</taxon>
        <taxon>Vibrionaceae</taxon>
        <taxon>Vibrio</taxon>
    </lineage>
</organism>
<evidence type="ECO:0000259" key="1">
    <source>
        <dbReference type="PROSITE" id="PS51186"/>
    </source>
</evidence>